<evidence type="ECO:0000313" key="16">
    <source>
        <dbReference type="EMBL" id="ARK31094.1"/>
    </source>
</evidence>
<name>A0A1X9MEM2_9BACI</name>
<dbReference type="InterPro" id="IPR005762">
    <property type="entry name" value="MurD"/>
</dbReference>
<evidence type="ECO:0000256" key="13">
    <source>
        <dbReference type="ARBA" id="ARBA00032324"/>
    </source>
</evidence>
<evidence type="ECO:0000256" key="9">
    <source>
        <dbReference type="ARBA" id="ARBA00022960"/>
    </source>
</evidence>
<keyword evidence="17" id="KW-1185">Reference proteome</keyword>
<proteinExistence type="inferred from homology"/>
<dbReference type="InterPro" id="IPR036615">
    <property type="entry name" value="Mur_ligase_C_dom_sf"/>
</dbReference>
<comment type="similarity">
    <text evidence="2">Belongs to the MurCDEF family.</text>
</comment>
<keyword evidence="5" id="KW-0963">Cytoplasm</keyword>
<keyword evidence="11" id="KW-0961">Cell wall biogenesis/degradation</keyword>
<keyword evidence="7" id="KW-0547">Nucleotide-binding</keyword>
<dbReference type="AlphaFoldDB" id="A0A1X9MEM2"/>
<comment type="catalytic activity">
    <reaction evidence="14">
        <text>UDP-N-acetyl-alpha-D-muramoyl-L-alanine + D-glutamate + ATP = UDP-N-acetyl-alpha-D-muramoyl-L-alanyl-D-glutamate + ADP + phosphate + H(+)</text>
        <dbReference type="Rhea" id="RHEA:16429"/>
        <dbReference type="ChEBI" id="CHEBI:15378"/>
        <dbReference type="ChEBI" id="CHEBI:29986"/>
        <dbReference type="ChEBI" id="CHEBI:30616"/>
        <dbReference type="ChEBI" id="CHEBI:43474"/>
        <dbReference type="ChEBI" id="CHEBI:83898"/>
        <dbReference type="ChEBI" id="CHEBI:83900"/>
        <dbReference type="ChEBI" id="CHEBI:456216"/>
        <dbReference type="EC" id="6.3.2.9"/>
    </reaction>
</comment>
<evidence type="ECO:0000256" key="4">
    <source>
        <dbReference type="ARBA" id="ARBA00015655"/>
    </source>
</evidence>
<evidence type="ECO:0000256" key="7">
    <source>
        <dbReference type="ARBA" id="ARBA00022741"/>
    </source>
</evidence>
<evidence type="ECO:0000256" key="5">
    <source>
        <dbReference type="ARBA" id="ARBA00022490"/>
    </source>
</evidence>
<dbReference type="GO" id="GO:0008764">
    <property type="term" value="F:UDP-N-acetylmuramoylalanine-D-glutamate ligase activity"/>
    <property type="evidence" value="ECO:0007669"/>
    <property type="project" value="UniProtKB-EC"/>
</dbReference>
<evidence type="ECO:0000256" key="11">
    <source>
        <dbReference type="ARBA" id="ARBA00023316"/>
    </source>
</evidence>
<dbReference type="GO" id="GO:0008360">
    <property type="term" value="P:regulation of cell shape"/>
    <property type="evidence" value="ECO:0007669"/>
    <property type="project" value="UniProtKB-KW"/>
</dbReference>
<comment type="function">
    <text evidence="1">Cell wall formation. Catalyzes the addition of glutamate to the nucleotide precursor UDP-N-acetylmuramoyl-L-alanine (UMA).</text>
</comment>
<accession>A0A1X9MEM2</accession>
<feature type="domain" description="Mur ligase C-terminal" evidence="15">
    <location>
        <begin position="10"/>
        <end position="123"/>
    </location>
</feature>
<dbReference type="GO" id="GO:0005524">
    <property type="term" value="F:ATP binding"/>
    <property type="evidence" value="ECO:0007669"/>
    <property type="project" value="UniProtKB-KW"/>
</dbReference>
<protein>
    <recommendedName>
        <fullName evidence="4">UDP-N-acetylmuramoylalanine--D-glutamate ligase</fullName>
        <ecNumber evidence="3">6.3.2.9</ecNumber>
    </recommendedName>
    <alternativeName>
        <fullName evidence="13">D-glutamic acid-adding enzyme</fullName>
    </alternativeName>
    <alternativeName>
        <fullName evidence="12">UDP-N-acetylmuramoyl-L-alanyl-D-glutamate synthetase</fullName>
    </alternativeName>
</protein>
<dbReference type="GO" id="GO:0009252">
    <property type="term" value="P:peptidoglycan biosynthetic process"/>
    <property type="evidence" value="ECO:0007669"/>
    <property type="project" value="UniProtKB-KW"/>
</dbReference>
<evidence type="ECO:0000256" key="10">
    <source>
        <dbReference type="ARBA" id="ARBA00022984"/>
    </source>
</evidence>
<keyword evidence="8" id="KW-0067">ATP-binding</keyword>
<evidence type="ECO:0000256" key="2">
    <source>
        <dbReference type="ARBA" id="ARBA00010416"/>
    </source>
</evidence>
<dbReference type="EMBL" id="CP020814">
    <property type="protein sequence ID" value="ARK31094.1"/>
    <property type="molecule type" value="Genomic_DNA"/>
</dbReference>
<evidence type="ECO:0000313" key="17">
    <source>
        <dbReference type="Proteomes" id="UP000193006"/>
    </source>
</evidence>
<dbReference type="GO" id="GO:0005737">
    <property type="term" value="C:cytoplasm"/>
    <property type="evidence" value="ECO:0007669"/>
    <property type="project" value="InterPro"/>
</dbReference>
<dbReference type="KEGG" id="bkw:BkAM31D_15260"/>
<evidence type="ECO:0000256" key="1">
    <source>
        <dbReference type="ARBA" id="ARBA00002734"/>
    </source>
</evidence>
<evidence type="ECO:0000256" key="6">
    <source>
        <dbReference type="ARBA" id="ARBA00022598"/>
    </source>
</evidence>
<keyword evidence="9" id="KW-0133">Cell shape</keyword>
<dbReference type="PANTHER" id="PTHR43692:SF1">
    <property type="entry name" value="UDP-N-ACETYLMURAMOYLALANINE--D-GLUTAMATE LIGASE"/>
    <property type="match status" value="1"/>
</dbReference>
<organism evidence="16 17">
    <name type="scientific">Halalkalibacter krulwichiae</name>
    <dbReference type="NCBI Taxonomy" id="199441"/>
    <lineage>
        <taxon>Bacteria</taxon>
        <taxon>Bacillati</taxon>
        <taxon>Bacillota</taxon>
        <taxon>Bacilli</taxon>
        <taxon>Bacillales</taxon>
        <taxon>Bacillaceae</taxon>
        <taxon>Halalkalibacter</taxon>
    </lineage>
</organism>
<evidence type="ECO:0000256" key="14">
    <source>
        <dbReference type="ARBA" id="ARBA00047632"/>
    </source>
</evidence>
<keyword evidence="10" id="KW-0573">Peptidoglycan synthesis</keyword>
<dbReference type="GO" id="GO:0071555">
    <property type="term" value="P:cell wall organization"/>
    <property type="evidence" value="ECO:0007669"/>
    <property type="project" value="UniProtKB-KW"/>
</dbReference>
<dbReference type="Pfam" id="PF02875">
    <property type="entry name" value="Mur_ligase_C"/>
    <property type="match status" value="1"/>
</dbReference>
<dbReference type="Proteomes" id="UP000193006">
    <property type="component" value="Chromosome"/>
</dbReference>
<dbReference type="SUPFAM" id="SSF53244">
    <property type="entry name" value="MurD-like peptide ligases, peptide-binding domain"/>
    <property type="match status" value="1"/>
</dbReference>
<gene>
    <name evidence="16" type="primary">murD_1</name>
    <name evidence="16" type="ORF">BkAM31D_15260</name>
</gene>
<evidence type="ECO:0000256" key="8">
    <source>
        <dbReference type="ARBA" id="ARBA00022840"/>
    </source>
</evidence>
<dbReference type="GO" id="GO:0051301">
    <property type="term" value="P:cell division"/>
    <property type="evidence" value="ECO:0007669"/>
    <property type="project" value="InterPro"/>
</dbReference>
<dbReference type="STRING" id="199441.BkAM31D_15260"/>
<dbReference type="Gene3D" id="3.90.190.20">
    <property type="entry name" value="Mur ligase, C-terminal domain"/>
    <property type="match status" value="1"/>
</dbReference>
<evidence type="ECO:0000259" key="15">
    <source>
        <dbReference type="Pfam" id="PF02875"/>
    </source>
</evidence>
<evidence type="ECO:0000256" key="12">
    <source>
        <dbReference type="ARBA" id="ARBA00030398"/>
    </source>
</evidence>
<dbReference type="PANTHER" id="PTHR43692">
    <property type="entry name" value="UDP-N-ACETYLMURAMOYLALANINE--D-GLUTAMATE LIGASE"/>
    <property type="match status" value="1"/>
</dbReference>
<evidence type="ECO:0000256" key="3">
    <source>
        <dbReference type="ARBA" id="ARBA00012212"/>
    </source>
</evidence>
<sequence length="146" mass="16209">MLSTFSGVEHRLQFVKEVEGRRFYNDSKATNILASQKALEAFEQPIVLLAGGLDRGNDFDDLIPSLKNVKALIAFGQTKEKLAKAANQAGVKTVLFANLMEDAVDLAFKHSNKEDVVLLSPACASWDQYKTFEERGKRFVEAVQSL</sequence>
<dbReference type="EC" id="6.3.2.9" evidence="3"/>
<reference evidence="16 17" key="1">
    <citation type="submission" date="2017-04" db="EMBL/GenBank/DDBJ databases">
        <title>Bacillus krulwichiae AM31D Genome sequencing and assembly.</title>
        <authorList>
            <person name="Krulwich T.A."/>
            <person name="Anastor L."/>
            <person name="Ehrlich R."/>
            <person name="Ehrlich G.D."/>
            <person name="Janto B."/>
        </authorList>
    </citation>
    <scope>NUCLEOTIDE SEQUENCE [LARGE SCALE GENOMIC DNA]</scope>
    <source>
        <strain evidence="16 17">AM31D</strain>
    </source>
</reference>
<dbReference type="InterPro" id="IPR004101">
    <property type="entry name" value="Mur_ligase_C"/>
</dbReference>
<keyword evidence="6 16" id="KW-0436">Ligase</keyword>